<dbReference type="AlphaFoldDB" id="A0AAP2RGS7"/>
<proteinExistence type="predicted"/>
<comment type="caution">
    <text evidence="1">The sequence shown here is derived from an EMBL/GenBank/DDBJ whole genome shotgun (WGS) entry which is preliminary data.</text>
</comment>
<dbReference type="RefSeq" id="WP_230742798.1">
    <property type="nucleotide sequence ID" value="NZ_PGCK01000012.1"/>
</dbReference>
<gene>
    <name evidence="1" type="ORF">CUJ83_13120</name>
</gene>
<accession>A0AAP2RGS7</accession>
<evidence type="ECO:0000313" key="2">
    <source>
        <dbReference type="Proteomes" id="UP001320159"/>
    </source>
</evidence>
<evidence type="ECO:0000313" key="1">
    <source>
        <dbReference type="EMBL" id="MCD1295937.1"/>
    </source>
</evidence>
<name>A0AAP2RGS7_9EURY</name>
<dbReference type="Proteomes" id="UP001320159">
    <property type="component" value="Unassembled WGS sequence"/>
</dbReference>
<organism evidence="1 2">
    <name type="scientific">Methanooceanicella nereidis</name>
    <dbReference type="NCBI Taxonomy" id="2052831"/>
    <lineage>
        <taxon>Archaea</taxon>
        <taxon>Methanobacteriati</taxon>
        <taxon>Methanobacteriota</taxon>
        <taxon>Stenosarchaea group</taxon>
        <taxon>Methanomicrobia</taxon>
        <taxon>Methanocellales</taxon>
        <taxon>Methanocellaceae</taxon>
        <taxon>Methanooceanicella</taxon>
    </lineage>
</organism>
<dbReference type="EMBL" id="PGCK01000012">
    <property type="protein sequence ID" value="MCD1295937.1"/>
    <property type="molecule type" value="Genomic_DNA"/>
</dbReference>
<sequence>MWLPRGTLVNSEKGPRSLKDINESFLVEKFNGYLRVSIIGSGEILEGVVVYDSGKPVISMGSNGKKELPDPELEFTSKITENEDAIIELCSLNQSQIQLMNDACKEFRIPVKTSQPAASQKTEISRDGMPAVKNQRQEAVKTNTQAVPGKRAGMPEIRGQFIKAESVPSLRSYLDERRIDAGHIIFFEKNGAGYKEYHIILLNGNVEAAYSEHHRGRELFDRIIDAGGDLEIYRIEEHVINSVLRMYPDILIGSGQVPENKATQQTMYNMASEGRRTIGVSAKAILENAELERKVVEDDIEIDTYDDDVALVKRVEKDFANSVDEILKKLELTHLLINGGKKKH</sequence>
<keyword evidence="2" id="KW-1185">Reference proteome</keyword>
<reference evidence="1 2" key="1">
    <citation type="submission" date="2017-11" db="EMBL/GenBank/DDBJ databases">
        <title>Isolation and Characterization of Family Methanocellaceae Species from Potential Methane Hydrate Area Offshore Southwestern Taiwan.</title>
        <authorList>
            <person name="Zhang W.-L."/>
            <person name="Chen W.-C."/>
            <person name="Lai M.-C."/>
            <person name="Chen S.-C."/>
        </authorList>
    </citation>
    <scope>NUCLEOTIDE SEQUENCE [LARGE SCALE GENOMIC DNA]</scope>
    <source>
        <strain evidence="1 2">CWC-04</strain>
    </source>
</reference>
<protein>
    <submittedName>
        <fullName evidence="1">Uncharacterized protein</fullName>
    </submittedName>
</protein>